<keyword evidence="1" id="KW-0812">Transmembrane</keyword>
<dbReference type="EMBL" id="LC192146">
    <property type="protein sequence ID" value="BBD75068.1"/>
    <property type="molecule type" value="Genomic_DNA"/>
</dbReference>
<keyword evidence="3" id="KW-0150">Chloroplast</keyword>
<dbReference type="RefSeq" id="YP_009479607.1">
    <property type="nucleotide sequence ID" value="NC_037507.1"/>
</dbReference>
<dbReference type="GeneID" id="36495340"/>
<geneLocation type="chloroplast" evidence="3"/>
<name>A0A2Z6DT36_MARPO</name>
<keyword evidence="1" id="KW-0472">Membrane</keyword>
<reference evidence="4" key="3">
    <citation type="submission" date="2018-11" db="EMBL/GenBank/DDBJ databases">
        <title>Organelle genomes of Marchantia polymorpha of Korean isolate (KBDI00084).</title>
        <authorList>
            <person name="Kwon W."/>
            <person name="Kim Y."/>
            <person name="Park J."/>
        </authorList>
    </citation>
    <scope>NUCLEOTIDE SEQUENCE</scope>
    <source>
        <strain evidence="4">KBDI00084</strain>
    </source>
</reference>
<organism evidence="3">
    <name type="scientific">Marchantia polymorpha subsp. ruderalis</name>
    <dbReference type="NCBI Taxonomy" id="1480154"/>
    <lineage>
        <taxon>Eukaryota</taxon>
        <taxon>Viridiplantae</taxon>
        <taxon>Streptophyta</taxon>
        <taxon>Embryophyta</taxon>
        <taxon>Marchantiophyta</taxon>
        <taxon>Marchantiopsida</taxon>
        <taxon>Marchantiidae</taxon>
        <taxon>Marchantiales</taxon>
        <taxon>Marchantiaceae</taxon>
        <taxon>Marchantia</taxon>
    </lineage>
</organism>
<dbReference type="EMBL" id="MK202952">
    <property type="protein sequence ID" value="QBE89621.1"/>
    <property type="molecule type" value="Genomic_DNA"/>
</dbReference>
<accession>A0A2Z6DT36</accession>
<proteinExistence type="predicted"/>
<feature type="transmembrane region" description="Helical" evidence="1">
    <location>
        <begin position="6"/>
        <end position="29"/>
    </location>
</feature>
<keyword evidence="3" id="KW-0934">Plastid</keyword>
<evidence type="ECO:0000313" key="3">
    <source>
        <dbReference type="EMBL" id="BBD75068.1"/>
    </source>
</evidence>
<protein>
    <submittedName>
        <fullName evidence="3">Uncharacterized protein</fullName>
    </submittedName>
</protein>
<dbReference type="EMBL" id="MG762001">
    <property type="protein sequence ID" value="AXJ93205.1"/>
    <property type="molecule type" value="Genomic_DNA"/>
</dbReference>
<dbReference type="AlphaFoldDB" id="A0A2Z6DT36"/>
<gene>
    <name evidence="3" type="primary">ycf (ORF50)</name>
    <name evidence="2" type="synonym">ORF50</name>
    <name evidence="4" type="synonym">orf50</name>
    <name evidence="3" type="ORF">MpKit2_Cp021</name>
</gene>
<evidence type="ECO:0000313" key="4">
    <source>
        <dbReference type="EMBL" id="QBE89621.1"/>
    </source>
</evidence>
<keyword evidence="1" id="KW-1133">Transmembrane helix</keyword>
<sequence>MNSFFYFVQLFFYYPFFIIFLYIYLVFFLPKINNVNFSNIFPFLKKWIKK</sequence>
<evidence type="ECO:0000313" key="2">
    <source>
        <dbReference type="EMBL" id="AXJ93205.1"/>
    </source>
</evidence>
<evidence type="ECO:0000256" key="1">
    <source>
        <dbReference type="SAM" id="Phobius"/>
    </source>
</evidence>
<reference evidence="3" key="1">
    <citation type="journal article" date="2017" name="Cell">
        <title>Insights into land plant evolution garnered from the Marchantia polymorpha genome.</title>
        <authorList>
            <person name="Bowman J.L."/>
            <person name="Kohchi T."/>
            <person name="Yamato K.T."/>
            <person name="Jenkins J."/>
            <person name="Shu S."/>
            <person name="Ishizaki K."/>
            <person name="Yamaoka S."/>
            <person name="Nishihama R."/>
            <person name="Nakamura Y."/>
            <person name="Berger F."/>
            <person name="Adam C."/>
            <person name="Aki S.S."/>
            <person name="Althoff F."/>
            <person name="Araki T."/>
            <person name="Arteaga-Vazquez M.A."/>
            <person name="Balasubrmanian S."/>
            <person name="Barry K."/>
            <person name="Bauer D."/>
            <person name="Boehm C.R."/>
            <person name="Briginshaw L."/>
            <person name="Caballero-Perez J."/>
            <person name="Catarino B."/>
            <person name="Chen F."/>
            <person name="Chiyoda S."/>
            <person name="Chovatia M."/>
            <person name="Davies K.M."/>
            <person name="Delmans M."/>
            <person name="Demura T."/>
            <person name="Dierschke T."/>
            <person name="Dolan L."/>
            <person name="Dorantes-Acosta A.E."/>
            <person name="Eklund D.M."/>
            <person name="Florent S.N."/>
            <person name="Flores-Sandoval E."/>
            <person name="Fujiyama A."/>
            <person name="Fukuzawa H."/>
            <person name="Galik B."/>
            <person name="Grimanelli D."/>
            <person name="Grimwood J."/>
            <person name="Grossniklaus U."/>
            <person name="Hamada T."/>
            <person name="Haseloff J."/>
            <person name="Hetherington A.J."/>
            <person name="Higo A."/>
            <person name="Hirakawa Y."/>
            <person name="Hundley H.N."/>
            <person name="Ikeda Y."/>
            <person name="Inoue K."/>
            <person name="Inoue S.I."/>
            <person name="Ishida S."/>
            <person name="Jia Q."/>
            <person name="Kakita M."/>
            <person name="Kanazawa T."/>
            <person name="Kawai Y."/>
            <person name="Kawashima T."/>
            <person name="Kennedy M."/>
            <person name="Kinose K."/>
            <person name="Kinoshita T."/>
            <person name="Kohara Y."/>
            <person name="Koide E."/>
            <person name="Komatsu K."/>
            <person name="Kopischke S."/>
            <person name="Kubo M."/>
            <person name="Kyozuka J."/>
            <person name="Lagercrantz U."/>
            <person name="Lin S.S."/>
            <person name="Lindquist E."/>
            <person name="Lipzen A.M."/>
            <person name="Lu C.W."/>
            <person name="De Luna E."/>
            <person name="Martienssen R.A."/>
            <person name="Minamino N."/>
            <person name="Mizutani M."/>
            <person name="Mizutani M."/>
            <person name="Mochizuki N."/>
            <person name="Monte I."/>
            <person name="Mosher R."/>
            <person name="Nagasaki H."/>
            <person name="Nakagami H."/>
            <person name="Naramoto S."/>
            <person name="Nishitani K."/>
            <person name="Ohtani M."/>
            <person name="Okamoto T."/>
            <person name="Okumura M."/>
            <person name="Phillips J."/>
            <person name="Pollak B."/>
            <person name="Reinders A."/>
            <person name="Rovekamp M."/>
            <person name="Sano R."/>
            <person name="Sawa S."/>
            <person name="Schmid M.W."/>
            <person name="Shirakawa M."/>
            <person name="Solano R."/>
            <person name="Spunde A."/>
            <person name="Suetsugu N."/>
            <person name="Sugano S."/>
            <person name="Sugiyama A."/>
            <person name="Sun R."/>
            <person name="Suzuki Y."/>
            <person name="Takenaka M."/>
            <person name="Takezawa D."/>
            <person name="Tomogane H."/>
            <person name="Tsuzuki M."/>
            <person name="Ueda T."/>
            <person name="Umeda M."/>
            <person name="Ward J.M."/>
            <person name="Watanabe Y."/>
            <person name="Yazaki K."/>
            <person name="Yokoyama R."/>
            <person name="Yoshitake Y."/>
            <person name="Yotsui I."/>
            <person name="Zachgo S."/>
            <person name="Schmutz J."/>
        </authorList>
    </citation>
    <scope>NUCLEOTIDE SEQUENCE</scope>
    <source>
        <strain evidence="3">Kitashirakawa-2</strain>
    </source>
</reference>
<reference evidence="2" key="2">
    <citation type="submission" date="2018-01" db="EMBL/GenBank/DDBJ databases">
        <title>Resequencing Marchantia polymorpha chloroplast genome. EMBO workshop. New Model systems for early plant evolution. Vienna, June 2016.</title>
        <authorList>
            <person name="Kijak H."/>
            <person name="Rurek M."/>
            <person name="Nowak W."/>
            <person name="Zielezinski A."/>
            <person name="Karlowski W.M."/>
            <person name="Dabert M."/>
            <person name="Odrzykoski I.J."/>
        </authorList>
    </citation>
    <scope>NUCLEOTIDE SEQUENCE</scope>
</reference>